<reference evidence="3 4" key="1">
    <citation type="submission" date="2017-05" db="EMBL/GenBank/DDBJ databases">
        <title>Complete and WGS of Bordetella genogroups.</title>
        <authorList>
            <person name="Spilker T."/>
            <person name="LiPuma J."/>
        </authorList>
    </citation>
    <scope>NUCLEOTIDE SEQUENCE [LARGE SCALE GENOMIC DNA]</scope>
    <source>
        <strain evidence="3 4">AU7206</strain>
    </source>
</reference>
<dbReference type="STRING" id="463040.CAL15_21450"/>
<evidence type="ECO:0000313" key="4">
    <source>
        <dbReference type="Proteomes" id="UP000194161"/>
    </source>
</evidence>
<dbReference type="RefSeq" id="WP_086080353.1">
    <property type="nucleotide sequence ID" value="NZ_CP021111.1"/>
</dbReference>
<evidence type="ECO:0000256" key="1">
    <source>
        <dbReference type="SAM" id="MobiDB-lite"/>
    </source>
</evidence>
<sequence length="875" mass="96620">MRILKPLRLGLLSRPYQYQGGHHLGLTVLALATMDAEPVLLAESELWKMMGEELDEDEAVDLSIPKPCAEFLVSGKAWSHDPASPGRCAVLVQVADREKRLLVTGKRAWVDDGATTEPLPVHGVPVNWRHAYGGPGFDENPVGLGAATDAHGVRQAPQVEDFDRRMMRARDKCAPAGLGPVSPIRPRRFKLTGSYDPSYIEKAFPGLPDNLDPHYFNAASPDQWFRGMPELPEGAPYRIGNMHPAHAILEGEVPRWRARVFLRRGESAELEEVALRHTTVWFFPDRERMVLMFHGAAPLQTDDGSDLSLIMPALELADAPARDPRHYQLTVARRLSKEHGAAYALRDSDLVPATLMRELVDMKATVSTPLAVNMRQRALNLKRDMLDRVKEEGHDPAAYRLTADLPEPDDMSLDEIPDHLRRMRRQARLAKLDAARERREGEARLEAEFAASKAGASGMQDARQQAQDPPPGGPPKSGAQGDGTGRLVELAREVQSRHAGQVDVGDIERMLDEAQARRNELYRHGAHLQQPVQPALPGRSVRMRRRVEGLMQGSRNLSGLDLTGVDLSGMDLSGARCHGAWMESADLSGANLSGADLRRAVLTRATLDGANCGGADFTEANLGAVQARQADFARARFEKTVMDQAYLEDCNLQEAALEQCAWMGITMIDCRFEQARLRELMIWQDSKLSGGSHAGARLERVTWLQAALEGVNYDGATLESCTWMRCEFDSPPSYLGAFLTSCAFVESPLHEARFNEALLRDCNLRDSELEGADFSHARLHNCDLSESNLRDARFVRADARGSLFMGAYWEGADLRDADLIDALMTKGDFRRADLRGANLFRTDVSQGILDDTTLTAGAYVKQTKTLPAAPGKTSP</sequence>
<dbReference type="KEGG" id="bgm:CAL15_21450"/>
<dbReference type="InterPro" id="IPR001646">
    <property type="entry name" value="5peptide_repeat"/>
</dbReference>
<evidence type="ECO:0000259" key="2">
    <source>
        <dbReference type="Pfam" id="PF09937"/>
    </source>
</evidence>
<dbReference type="InterPro" id="IPR018683">
    <property type="entry name" value="DUF2169"/>
</dbReference>
<accession>A0A1W6ZHD0</accession>
<dbReference type="OrthoDB" id="237820at2"/>
<organism evidence="3 4">
    <name type="scientific">Bordetella genomosp. 13</name>
    <dbReference type="NCBI Taxonomy" id="463040"/>
    <lineage>
        <taxon>Bacteria</taxon>
        <taxon>Pseudomonadati</taxon>
        <taxon>Pseudomonadota</taxon>
        <taxon>Betaproteobacteria</taxon>
        <taxon>Burkholderiales</taxon>
        <taxon>Alcaligenaceae</taxon>
        <taxon>Bordetella</taxon>
    </lineage>
</organism>
<protein>
    <recommendedName>
        <fullName evidence="2">DUF2169 domain-containing protein</fullName>
    </recommendedName>
</protein>
<dbReference type="Pfam" id="PF13599">
    <property type="entry name" value="Pentapeptide_4"/>
    <property type="match status" value="1"/>
</dbReference>
<proteinExistence type="predicted"/>
<dbReference type="EMBL" id="CP021111">
    <property type="protein sequence ID" value="ARP96707.1"/>
    <property type="molecule type" value="Genomic_DNA"/>
</dbReference>
<feature type="domain" description="DUF2169" evidence="2">
    <location>
        <begin position="21"/>
        <end position="294"/>
    </location>
</feature>
<name>A0A1W6ZHD0_9BORD</name>
<dbReference type="Pfam" id="PF00805">
    <property type="entry name" value="Pentapeptide"/>
    <property type="match status" value="3"/>
</dbReference>
<feature type="region of interest" description="Disordered" evidence="1">
    <location>
        <begin position="435"/>
        <end position="483"/>
    </location>
</feature>
<evidence type="ECO:0000313" key="3">
    <source>
        <dbReference type="EMBL" id="ARP96707.1"/>
    </source>
</evidence>
<dbReference type="PANTHER" id="PTHR14136">
    <property type="entry name" value="BTB_POZ DOMAIN-CONTAINING PROTEIN KCTD9"/>
    <property type="match status" value="1"/>
</dbReference>
<dbReference type="Pfam" id="PF09937">
    <property type="entry name" value="DUF2169"/>
    <property type="match status" value="1"/>
</dbReference>
<gene>
    <name evidence="3" type="ORF">CAL15_21450</name>
</gene>
<keyword evidence="4" id="KW-1185">Reference proteome</keyword>
<dbReference type="InterPro" id="IPR051082">
    <property type="entry name" value="Pentapeptide-BTB/POZ_domain"/>
</dbReference>
<dbReference type="Proteomes" id="UP000194161">
    <property type="component" value="Chromosome"/>
</dbReference>
<dbReference type="Gene3D" id="2.160.20.80">
    <property type="entry name" value="E3 ubiquitin-protein ligase SopA"/>
    <property type="match status" value="2"/>
</dbReference>
<dbReference type="AlphaFoldDB" id="A0A1W6ZHD0"/>
<dbReference type="SUPFAM" id="SSF141571">
    <property type="entry name" value="Pentapeptide repeat-like"/>
    <property type="match status" value="2"/>
</dbReference>
<dbReference type="PANTHER" id="PTHR14136:SF17">
    <property type="entry name" value="BTB_POZ DOMAIN-CONTAINING PROTEIN KCTD9"/>
    <property type="match status" value="1"/>
</dbReference>
<feature type="compositionally biased region" description="Basic and acidic residues" evidence="1">
    <location>
        <begin position="435"/>
        <end position="447"/>
    </location>
</feature>